<dbReference type="InterPro" id="IPR036770">
    <property type="entry name" value="Ankyrin_rpt-contain_sf"/>
</dbReference>
<evidence type="ECO:0000313" key="4">
    <source>
        <dbReference type="Proteomes" id="UP000504629"/>
    </source>
</evidence>
<name>A0A6J2JMF3_BOMMA</name>
<dbReference type="InterPro" id="IPR002110">
    <property type="entry name" value="Ankyrin_rpt"/>
</dbReference>
<dbReference type="OrthoDB" id="9995210at2759"/>
<keyword evidence="4" id="KW-1185">Reference proteome</keyword>
<dbReference type="SUPFAM" id="SSF48403">
    <property type="entry name" value="Ankyrin repeat"/>
    <property type="match status" value="1"/>
</dbReference>
<evidence type="ECO:0000313" key="5">
    <source>
        <dbReference type="RefSeq" id="XP_028029529.1"/>
    </source>
</evidence>
<protein>
    <submittedName>
        <fullName evidence="5">Potassium channel AKT1-like</fullName>
    </submittedName>
</protein>
<dbReference type="KEGG" id="bman:114242539"/>
<gene>
    <name evidence="5" type="primary">LOC114242539</name>
</gene>
<dbReference type="PROSITE" id="PS50297">
    <property type="entry name" value="ANK_REP_REGION"/>
    <property type="match status" value="2"/>
</dbReference>
<keyword evidence="2 3" id="KW-0040">ANK repeat</keyword>
<feature type="repeat" description="ANK" evidence="3">
    <location>
        <begin position="44"/>
        <end position="76"/>
    </location>
</feature>
<evidence type="ECO:0000256" key="3">
    <source>
        <dbReference type="PROSITE-ProRule" id="PRU00023"/>
    </source>
</evidence>
<evidence type="ECO:0000256" key="1">
    <source>
        <dbReference type="ARBA" id="ARBA00022737"/>
    </source>
</evidence>
<evidence type="ECO:0000256" key="2">
    <source>
        <dbReference type="ARBA" id="ARBA00023043"/>
    </source>
</evidence>
<dbReference type="PANTHER" id="PTHR24171">
    <property type="entry name" value="ANKYRIN REPEAT DOMAIN-CONTAINING PROTEIN 39-RELATED"/>
    <property type="match status" value="1"/>
</dbReference>
<dbReference type="Gene3D" id="1.25.40.20">
    <property type="entry name" value="Ankyrin repeat-containing domain"/>
    <property type="match status" value="2"/>
</dbReference>
<proteinExistence type="predicted"/>
<dbReference type="AlphaFoldDB" id="A0A6J2JMF3"/>
<dbReference type="Proteomes" id="UP000504629">
    <property type="component" value="Unplaced"/>
</dbReference>
<keyword evidence="1" id="KW-0677">Repeat</keyword>
<dbReference type="GeneID" id="114242539"/>
<organism evidence="4 5">
    <name type="scientific">Bombyx mandarina</name>
    <name type="common">Wild silk moth</name>
    <name type="synonym">Wild silkworm</name>
    <dbReference type="NCBI Taxonomy" id="7092"/>
    <lineage>
        <taxon>Eukaryota</taxon>
        <taxon>Metazoa</taxon>
        <taxon>Ecdysozoa</taxon>
        <taxon>Arthropoda</taxon>
        <taxon>Hexapoda</taxon>
        <taxon>Insecta</taxon>
        <taxon>Pterygota</taxon>
        <taxon>Neoptera</taxon>
        <taxon>Endopterygota</taxon>
        <taxon>Lepidoptera</taxon>
        <taxon>Glossata</taxon>
        <taxon>Ditrysia</taxon>
        <taxon>Bombycoidea</taxon>
        <taxon>Bombycidae</taxon>
        <taxon>Bombycinae</taxon>
        <taxon>Bombyx</taxon>
    </lineage>
</organism>
<dbReference type="Pfam" id="PF12796">
    <property type="entry name" value="Ank_2"/>
    <property type="match status" value="1"/>
</dbReference>
<reference evidence="5" key="1">
    <citation type="submission" date="2025-08" db="UniProtKB">
        <authorList>
            <consortium name="RefSeq"/>
        </authorList>
    </citation>
    <scope>IDENTIFICATION</scope>
    <source>
        <tissue evidence="5">Silk gland</tissue>
    </source>
</reference>
<dbReference type="Pfam" id="PF13606">
    <property type="entry name" value="Ank_3"/>
    <property type="match status" value="1"/>
</dbReference>
<dbReference type="PROSITE" id="PS50088">
    <property type="entry name" value="ANK_REPEAT"/>
    <property type="match status" value="2"/>
</dbReference>
<dbReference type="RefSeq" id="XP_028029529.1">
    <property type="nucleotide sequence ID" value="XM_028173728.1"/>
</dbReference>
<sequence>MKLRIALEFLHRDNEFLIAAELGDDILLDKYIKQGENIQQMDHLGRNALHLAVCSDNEHAITLLLDAGVNPNHKDNVGMTPLSLSLMKSPSLKIAMLLFDHGAKILPRVEPTDTGLFLQFLMMCEPSEEDEKIIRLMIEKGALVNDPEAPGRRQALHFAAMSNNCKLIKLLLNLGADLSLTNHRDETPKEVANTFGCKEALQCLKELDCDFVRECLDTLNEIDEIS</sequence>
<feature type="repeat" description="ANK" evidence="3">
    <location>
        <begin position="151"/>
        <end position="183"/>
    </location>
</feature>
<accession>A0A6J2JMF3</accession>
<dbReference type="SMART" id="SM00248">
    <property type="entry name" value="ANK"/>
    <property type="match status" value="3"/>
</dbReference>